<proteinExistence type="predicted"/>
<evidence type="ECO:0000313" key="2">
    <source>
        <dbReference type="Proteomes" id="UP000825134"/>
    </source>
</evidence>
<gene>
    <name evidence="1" type="ORF">INQ84_04225</name>
</gene>
<accession>A0AAQ0EN94</accession>
<sequence>MRVLPRYTVNHLLRLGLLSLLRYSLSFLRCCYFKWWATIFSALCLGGCSQPALSSFLEFIDEDYTAAAHLGIDRGCVVESVGQQLVVTWGLPTCFRDSLPMVLHVWVYYGNGETEKFSYDVQHLSGYQVYLLKDCDYQERQGIISYKVSLTKDGKEILSRNHHLWMEVISLKAFDQTS</sequence>
<dbReference type="AlphaFoldDB" id="A0AAQ0EN94"/>
<evidence type="ECO:0000313" key="1">
    <source>
        <dbReference type="EMBL" id="QYC74286.1"/>
    </source>
</evidence>
<name>A0AAQ0EN94_9CHLA</name>
<reference evidence="1" key="1">
    <citation type="journal article" date="2021" name="Front. Microbiol.">
        <title>Generation of Tetracycline and Rifamycin Resistant Chlamydia Suis Recombinants.</title>
        <authorList>
            <person name="Marti H."/>
            <person name="Bommana S."/>
            <person name="Read T.D."/>
            <person name="Pesch T."/>
            <person name="Prahauser B."/>
            <person name="Dean D."/>
            <person name="Borel N."/>
        </authorList>
    </citation>
    <scope>NUCLEOTIDE SEQUENCE</scope>
    <source>
        <strain evidence="1">208.1</strain>
    </source>
</reference>
<dbReference type="RefSeq" id="WP_109082458.1">
    <property type="nucleotide sequence ID" value="NZ_CP035278.1"/>
</dbReference>
<dbReference type="Proteomes" id="UP000825134">
    <property type="component" value="Chromosome"/>
</dbReference>
<organism evidence="1 2">
    <name type="scientific">Chlamydia suis</name>
    <dbReference type="NCBI Taxonomy" id="83559"/>
    <lineage>
        <taxon>Bacteria</taxon>
        <taxon>Pseudomonadati</taxon>
        <taxon>Chlamydiota</taxon>
        <taxon>Chlamydiia</taxon>
        <taxon>Chlamydiales</taxon>
        <taxon>Chlamydiaceae</taxon>
        <taxon>Chlamydia/Chlamydophila group</taxon>
        <taxon>Chlamydia</taxon>
    </lineage>
</organism>
<protein>
    <submittedName>
        <fullName evidence="1">Uncharacterized protein</fullName>
    </submittedName>
</protein>
<dbReference type="EMBL" id="CP063185">
    <property type="protein sequence ID" value="QYC74286.1"/>
    <property type="molecule type" value="Genomic_DNA"/>
</dbReference>